<keyword evidence="5" id="KW-0997">Cell inner membrane</keyword>
<dbReference type="InterPro" id="IPR036641">
    <property type="entry name" value="HPT_dom_sf"/>
</dbReference>
<keyword evidence="11 16" id="KW-1133">Transmembrane helix</keyword>
<feature type="domain" description="PAS" evidence="19">
    <location>
        <begin position="228"/>
        <end position="276"/>
    </location>
</feature>
<evidence type="ECO:0000256" key="7">
    <source>
        <dbReference type="ARBA" id="ARBA00022679"/>
    </source>
</evidence>
<feature type="compositionally biased region" description="Basic and acidic residues" evidence="15">
    <location>
        <begin position="735"/>
        <end position="755"/>
    </location>
</feature>
<evidence type="ECO:0000256" key="14">
    <source>
        <dbReference type="PROSITE-ProRule" id="PRU00169"/>
    </source>
</evidence>
<feature type="domain" description="Histidine kinase" evidence="17">
    <location>
        <begin position="368"/>
        <end position="589"/>
    </location>
</feature>
<dbReference type="PRINTS" id="PR00344">
    <property type="entry name" value="BCTRLSENSOR"/>
</dbReference>
<proteinExistence type="predicted"/>
<evidence type="ECO:0000256" key="16">
    <source>
        <dbReference type="SAM" id="Phobius"/>
    </source>
</evidence>
<keyword evidence="7 21" id="KW-0808">Transferase</keyword>
<keyword evidence="8 16" id="KW-0812">Transmembrane</keyword>
<dbReference type="CDD" id="cd00082">
    <property type="entry name" value="HisKA"/>
    <property type="match status" value="1"/>
</dbReference>
<dbReference type="EC" id="2.7.13.3" evidence="3"/>
<evidence type="ECO:0000256" key="15">
    <source>
        <dbReference type="SAM" id="MobiDB-lite"/>
    </source>
</evidence>
<evidence type="ECO:0000256" key="1">
    <source>
        <dbReference type="ARBA" id="ARBA00000085"/>
    </source>
</evidence>
<dbReference type="InterPro" id="IPR001610">
    <property type="entry name" value="PAC"/>
</dbReference>
<evidence type="ECO:0000259" key="20">
    <source>
        <dbReference type="PROSITE" id="PS50113"/>
    </source>
</evidence>
<dbReference type="Pfam" id="PF00072">
    <property type="entry name" value="Response_reg"/>
    <property type="match status" value="1"/>
</dbReference>
<sequence>MTASRNPTPRRRLKRFEALLLIGVALVIYITLSLSLTLSARLGVMREARDNIQWNISQLEVDYLKLEDAAETLREAPNTENLETLRRRFDLFYSRVHFMNNSTALADLHADPDLHRHHAILMAFLDDVAPLIDGTDAAAIAAIEPITGAIKDIARLPRKLVISEVRRAASLTSLEREEIMRLFRTVGLVSVLVAGSLVVGFVILVLQNRALIARKALVATLGDRTLSILRASLDAVVVIDEDGAVTEFNGSAEKIFGYSRSAVFGTRAETLIISPDFLTAHRDSMRLFREEPDGETLHTGRLEFIARHANGSEFPVEMSMSTIGTEEGLLFVAYVRDITEELQRREALQAARDQALCAYEQKSNFFAVMSHEMRTPLNGIISSLELLRDSPLSREQDRLIKIVETSSEILLRHADDVLDIERIEAGSQPVALEHIDIMSLVEPLVAGLQPHAGKQCTDLSTEYEGDVGCMLEIDRRSLQQVLLNLLGNAIKFTANGVVMTRISVAALNPGQAVLSCEVSDTGIGISAADQKRIFEDFVTLGAAYERNFTGTGLGLGIARRLIDRLGGTLSCESVPGEGSSFTFELDVPIIARSAPRHVPDIEPSQPARSLDILVVEDNEINRELIEEILERAGHRPHLATCAREGIAAAEADLYDVILMDISMPDMNGIRATETIRAGEGLSRRTPIIAITAHALPEERARFEAAGMEGCLIKPVRRAALAECFERVIRERPESEARAAAELPELARPEGPRDSEGVSPDDMAFGAPLVDRDQLDCLVSALSQHRLSEMIGTFTTESERLIASFAETGKSEMPRLQKQVHNLSGSSAVFGASALHHQLIRMEDACKAGESERLAALAADLAPLWSRTAAAIGTVTLGE</sequence>
<comment type="subcellular location">
    <subcellularLocation>
        <location evidence="2">Cell inner membrane</location>
        <topology evidence="2">Multi-pass membrane protein</topology>
    </subcellularLocation>
</comment>
<feature type="transmembrane region" description="Helical" evidence="16">
    <location>
        <begin position="20"/>
        <end position="40"/>
    </location>
</feature>
<dbReference type="PROSITE" id="PS50109">
    <property type="entry name" value="HIS_KIN"/>
    <property type="match status" value="1"/>
</dbReference>
<dbReference type="OrthoDB" id="9801651at2"/>
<dbReference type="GO" id="GO:0000155">
    <property type="term" value="F:phosphorelay sensor kinase activity"/>
    <property type="evidence" value="ECO:0007669"/>
    <property type="project" value="InterPro"/>
</dbReference>
<dbReference type="PANTHER" id="PTHR43047:SF78">
    <property type="entry name" value="SENSORY_REGULATORY PROTEIN RPFC"/>
    <property type="match status" value="1"/>
</dbReference>
<keyword evidence="4" id="KW-1003">Cell membrane</keyword>
<dbReference type="PROSITE" id="PS50110">
    <property type="entry name" value="RESPONSE_REGULATORY"/>
    <property type="match status" value="1"/>
</dbReference>
<evidence type="ECO:0000313" key="21">
    <source>
        <dbReference type="EMBL" id="KAF0676155.1"/>
    </source>
</evidence>
<dbReference type="NCBIfam" id="TIGR00229">
    <property type="entry name" value="sensory_box"/>
    <property type="match status" value="1"/>
</dbReference>
<keyword evidence="6 14" id="KW-0597">Phosphoprotein</keyword>
<evidence type="ECO:0000256" key="12">
    <source>
        <dbReference type="ARBA" id="ARBA00023012"/>
    </source>
</evidence>
<feature type="domain" description="Response regulatory" evidence="18">
    <location>
        <begin position="611"/>
        <end position="728"/>
    </location>
</feature>
<evidence type="ECO:0000256" key="13">
    <source>
        <dbReference type="ARBA" id="ARBA00023136"/>
    </source>
</evidence>
<dbReference type="InterPro" id="IPR004358">
    <property type="entry name" value="Sig_transdc_His_kin-like_C"/>
</dbReference>
<evidence type="ECO:0000256" key="6">
    <source>
        <dbReference type="ARBA" id="ARBA00022553"/>
    </source>
</evidence>
<dbReference type="PROSITE" id="PS50112">
    <property type="entry name" value="PAS"/>
    <property type="match status" value="1"/>
</dbReference>
<dbReference type="SMART" id="SM00086">
    <property type="entry name" value="PAC"/>
    <property type="match status" value="1"/>
</dbReference>
<dbReference type="EMBL" id="APKE01000016">
    <property type="protein sequence ID" value="KAF0676155.1"/>
    <property type="molecule type" value="Genomic_DNA"/>
</dbReference>
<dbReference type="Gene3D" id="3.40.50.2300">
    <property type="match status" value="1"/>
</dbReference>
<dbReference type="CDD" id="cd17546">
    <property type="entry name" value="REC_hyHK_CKI1_RcsC-like"/>
    <property type="match status" value="1"/>
</dbReference>
<evidence type="ECO:0000256" key="3">
    <source>
        <dbReference type="ARBA" id="ARBA00012438"/>
    </source>
</evidence>
<dbReference type="PANTHER" id="PTHR43047">
    <property type="entry name" value="TWO-COMPONENT HISTIDINE PROTEIN KINASE"/>
    <property type="match status" value="1"/>
</dbReference>
<comment type="catalytic activity">
    <reaction evidence="1">
        <text>ATP + protein L-histidine = ADP + protein N-phospho-L-histidine.</text>
        <dbReference type="EC" id="2.7.13.3"/>
    </reaction>
</comment>
<evidence type="ECO:0000256" key="2">
    <source>
        <dbReference type="ARBA" id="ARBA00004429"/>
    </source>
</evidence>
<feature type="modified residue" description="4-aspartylphosphate" evidence="14">
    <location>
        <position position="660"/>
    </location>
</feature>
<dbReference type="Gene3D" id="1.10.287.130">
    <property type="match status" value="1"/>
</dbReference>
<reference evidence="21" key="1">
    <citation type="submission" date="2013-03" db="EMBL/GenBank/DDBJ databases">
        <title>Genome Sequence of the Profundibacterium mesophilum strain KAUST100406-0324T from Red Sea, a novel genus in the family Rhodobacteraceae.</title>
        <authorList>
            <person name="Essack M."/>
            <person name="Alam I."/>
            <person name="Lafi F."/>
            <person name="Alawi W."/>
            <person name="Kamanu F."/>
            <person name="Al-Suwailem A."/>
            <person name="Lee O.O."/>
            <person name="Xu Y."/>
            <person name="Bajic V."/>
            <person name="Qian P.-Y."/>
            <person name="Archer J."/>
        </authorList>
    </citation>
    <scope>NUCLEOTIDE SEQUENCE</scope>
    <source>
        <strain evidence="21">KAUST100406-0324</strain>
    </source>
</reference>
<evidence type="ECO:0000259" key="17">
    <source>
        <dbReference type="PROSITE" id="PS50109"/>
    </source>
</evidence>
<dbReference type="InterPro" id="IPR036097">
    <property type="entry name" value="HisK_dim/P_sf"/>
</dbReference>
<comment type="caution">
    <text evidence="21">The sequence shown here is derived from an EMBL/GenBank/DDBJ whole genome shotgun (WGS) entry which is preliminary data.</text>
</comment>
<keyword evidence="12" id="KW-0902">Two-component regulatory system</keyword>
<dbReference type="Pfam" id="PF13426">
    <property type="entry name" value="PAS_9"/>
    <property type="match status" value="1"/>
</dbReference>
<feature type="region of interest" description="Disordered" evidence="15">
    <location>
        <begin position="735"/>
        <end position="758"/>
    </location>
</feature>
<keyword evidence="9 21" id="KW-0418">Kinase</keyword>
<evidence type="ECO:0000259" key="19">
    <source>
        <dbReference type="PROSITE" id="PS50112"/>
    </source>
</evidence>
<gene>
    <name evidence="21" type="primary">aruS</name>
    <name evidence="21" type="ORF">PMES_01474</name>
</gene>
<dbReference type="SMART" id="SM00387">
    <property type="entry name" value="HATPase_c"/>
    <property type="match status" value="1"/>
</dbReference>
<dbReference type="InterPro" id="IPR001789">
    <property type="entry name" value="Sig_transdc_resp-reg_receiver"/>
</dbReference>
<evidence type="ECO:0000256" key="5">
    <source>
        <dbReference type="ARBA" id="ARBA00022519"/>
    </source>
</evidence>
<dbReference type="Gene3D" id="1.20.120.160">
    <property type="entry name" value="HPT domain"/>
    <property type="match status" value="1"/>
</dbReference>
<dbReference type="Pfam" id="PF02518">
    <property type="entry name" value="HATPase_c"/>
    <property type="match status" value="1"/>
</dbReference>
<evidence type="ECO:0000259" key="18">
    <source>
        <dbReference type="PROSITE" id="PS50110"/>
    </source>
</evidence>
<evidence type="ECO:0000256" key="9">
    <source>
        <dbReference type="ARBA" id="ARBA00022777"/>
    </source>
</evidence>
<dbReference type="AlphaFoldDB" id="A0A921TBS5"/>
<dbReference type="PROSITE" id="PS50113">
    <property type="entry name" value="PAC"/>
    <property type="match status" value="1"/>
</dbReference>
<dbReference type="Pfam" id="PF01627">
    <property type="entry name" value="Hpt"/>
    <property type="match status" value="1"/>
</dbReference>
<evidence type="ECO:0000256" key="8">
    <source>
        <dbReference type="ARBA" id="ARBA00022692"/>
    </source>
</evidence>
<dbReference type="SUPFAM" id="SSF55785">
    <property type="entry name" value="PYP-like sensor domain (PAS domain)"/>
    <property type="match status" value="1"/>
</dbReference>
<keyword evidence="13 16" id="KW-0472">Membrane</keyword>
<evidence type="ECO:0000256" key="11">
    <source>
        <dbReference type="ARBA" id="ARBA00022989"/>
    </source>
</evidence>
<accession>A0A921TBS5</accession>
<dbReference type="SUPFAM" id="SSF55874">
    <property type="entry name" value="ATPase domain of HSP90 chaperone/DNA topoisomerase II/histidine kinase"/>
    <property type="match status" value="1"/>
</dbReference>
<dbReference type="Pfam" id="PF00512">
    <property type="entry name" value="HisKA"/>
    <property type="match status" value="1"/>
</dbReference>
<dbReference type="InterPro" id="IPR011006">
    <property type="entry name" value="CheY-like_superfamily"/>
</dbReference>
<dbReference type="GO" id="GO:0005886">
    <property type="term" value="C:plasma membrane"/>
    <property type="evidence" value="ECO:0007669"/>
    <property type="project" value="UniProtKB-SubCell"/>
</dbReference>
<feature type="transmembrane region" description="Helical" evidence="16">
    <location>
        <begin position="186"/>
        <end position="206"/>
    </location>
</feature>
<dbReference type="InterPro" id="IPR008207">
    <property type="entry name" value="Sig_transdc_His_kin_Hpt_dom"/>
</dbReference>
<keyword evidence="22" id="KW-1185">Reference proteome</keyword>
<dbReference type="SMART" id="SM00091">
    <property type="entry name" value="PAS"/>
    <property type="match status" value="1"/>
</dbReference>
<dbReference type="InterPro" id="IPR005467">
    <property type="entry name" value="His_kinase_dom"/>
</dbReference>
<name>A0A921TBS5_9RHOB</name>
<dbReference type="InterPro" id="IPR036890">
    <property type="entry name" value="HATPase_C_sf"/>
</dbReference>
<dbReference type="RefSeq" id="WP_159964944.1">
    <property type="nucleotide sequence ID" value="NZ_APKE01000016.1"/>
</dbReference>
<dbReference type="SUPFAM" id="SSF52172">
    <property type="entry name" value="CheY-like"/>
    <property type="match status" value="1"/>
</dbReference>
<keyword evidence="10" id="KW-0547">Nucleotide-binding</keyword>
<evidence type="ECO:0000256" key="4">
    <source>
        <dbReference type="ARBA" id="ARBA00022475"/>
    </source>
</evidence>
<dbReference type="InterPro" id="IPR000700">
    <property type="entry name" value="PAS-assoc_C"/>
</dbReference>
<keyword evidence="10" id="KW-0067">ATP-binding</keyword>
<evidence type="ECO:0000256" key="10">
    <source>
        <dbReference type="ARBA" id="ARBA00022840"/>
    </source>
</evidence>
<dbReference type="CDD" id="cd00130">
    <property type="entry name" value="PAS"/>
    <property type="match status" value="1"/>
</dbReference>
<dbReference type="Gene3D" id="3.30.450.20">
    <property type="entry name" value="PAS domain"/>
    <property type="match status" value="1"/>
</dbReference>
<dbReference type="InterPro" id="IPR003661">
    <property type="entry name" value="HisK_dim/P_dom"/>
</dbReference>
<dbReference type="SMART" id="SM00388">
    <property type="entry name" value="HisKA"/>
    <property type="match status" value="1"/>
</dbReference>
<feature type="domain" description="PAC" evidence="20">
    <location>
        <begin position="298"/>
        <end position="350"/>
    </location>
</feature>
<dbReference type="CDD" id="cd16922">
    <property type="entry name" value="HATPase_EvgS-ArcB-TorS-like"/>
    <property type="match status" value="1"/>
</dbReference>
<evidence type="ECO:0000313" key="22">
    <source>
        <dbReference type="Proteomes" id="UP000698242"/>
    </source>
</evidence>
<dbReference type="InterPro" id="IPR000014">
    <property type="entry name" value="PAS"/>
</dbReference>
<dbReference type="SUPFAM" id="SSF47384">
    <property type="entry name" value="Homodimeric domain of signal transducing histidine kinase"/>
    <property type="match status" value="1"/>
</dbReference>
<dbReference type="SUPFAM" id="SSF47226">
    <property type="entry name" value="Histidine-containing phosphotransfer domain, HPT domain"/>
    <property type="match status" value="1"/>
</dbReference>
<dbReference type="Proteomes" id="UP000698242">
    <property type="component" value="Unassembled WGS sequence"/>
</dbReference>
<dbReference type="SMART" id="SM00448">
    <property type="entry name" value="REC"/>
    <property type="match status" value="1"/>
</dbReference>
<dbReference type="InterPro" id="IPR003594">
    <property type="entry name" value="HATPase_dom"/>
</dbReference>
<organism evidence="21 22">
    <name type="scientific">Profundibacterium mesophilum KAUST100406-0324</name>
    <dbReference type="NCBI Taxonomy" id="1037889"/>
    <lineage>
        <taxon>Bacteria</taxon>
        <taxon>Pseudomonadati</taxon>
        <taxon>Pseudomonadota</taxon>
        <taxon>Alphaproteobacteria</taxon>
        <taxon>Rhodobacterales</taxon>
        <taxon>Roseobacteraceae</taxon>
        <taxon>Profundibacterium</taxon>
    </lineage>
</organism>
<dbReference type="InterPro" id="IPR035965">
    <property type="entry name" value="PAS-like_dom_sf"/>
</dbReference>
<dbReference type="Gene3D" id="3.30.565.10">
    <property type="entry name" value="Histidine kinase-like ATPase, C-terminal domain"/>
    <property type="match status" value="1"/>
</dbReference>
<protein>
    <recommendedName>
        <fullName evidence="3">histidine kinase</fullName>
        <ecNumber evidence="3">2.7.13.3</ecNumber>
    </recommendedName>
</protein>